<protein>
    <recommendedName>
        <fullName evidence="2">Baseplate protein J-like barrel domain-containing protein</fullName>
    </recommendedName>
</protein>
<organism evidence="3 4">
    <name type="scientific">Candidatus Yanofskybacteria bacterium RIFCSPLOWO2_02_FULL_44_18</name>
    <dbReference type="NCBI Taxonomy" id="1802705"/>
    <lineage>
        <taxon>Bacteria</taxon>
        <taxon>Candidatus Yanofskyibacteriota</taxon>
    </lineage>
</organism>
<evidence type="ECO:0000256" key="1">
    <source>
        <dbReference type="SAM" id="Phobius"/>
    </source>
</evidence>
<feature type="transmembrane region" description="Helical" evidence="1">
    <location>
        <begin position="224"/>
        <end position="243"/>
    </location>
</feature>
<evidence type="ECO:0000259" key="2">
    <source>
        <dbReference type="Pfam" id="PF04865"/>
    </source>
</evidence>
<accession>A0A1F8GZJ8</accession>
<evidence type="ECO:0000313" key="4">
    <source>
        <dbReference type="Proteomes" id="UP000177111"/>
    </source>
</evidence>
<dbReference type="AlphaFoldDB" id="A0A1F8GZJ8"/>
<evidence type="ECO:0000313" key="3">
    <source>
        <dbReference type="EMBL" id="OGN30853.1"/>
    </source>
</evidence>
<dbReference type="InterPro" id="IPR006949">
    <property type="entry name" value="Barrel_Baseplate_J-like"/>
</dbReference>
<comment type="caution">
    <text evidence="3">The sequence shown here is derived from an EMBL/GenBank/DDBJ whole genome shotgun (WGS) entry which is preliminary data.</text>
</comment>
<dbReference type="Pfam" id="PF04865">
    <property type="entry name" value="Baseplate_J"/>
    <property type="match status" value="1"/>
</dbReference>
<sequence>MSSTKIINVLKDDKFEEILNIFRQSPAKEVIFVLPKKCKSFNDEQHFMVLSHEARNSDKAVSILCSNENTNIYARKYGFDVLLTKSPARKSKITAVNQVPDKTDEEPDEDPMNPVVDYGVDNEIEDEELEDDEADTVSTSNQEYEIITAAARSDIVHPAGKESKNIKLPNRKEKEADVGIQIADDVTDSFKELKEVWKKEGTWARRPSKHSFGFSFPKGRKTMYATLGLGALIVIGLIIYVTTGSAKVIVAPNKKDINSQIKVTASDNFSSVDTVFNKIPGQYFTVEKTISKEFAATGEKDVAQKARGTLTVYNELGQVQPLVATTRFSSADGHVFRTLKSITVPASKGSTPGKIDVEVIADKSGSEYNVSAGKFTVTAFQEKGDTLRASKVYGQSNQAMYGGTNGKAKVVAEIDISKANDEIKKLLKEAIDKDLGSETAGLRVVNSSDIGIIKSESTAKIDEPVDKFTVSITGSIKTVAFRDSDLHLIIAAYVDKNNGLTVVPEKLEISYSSPNISSQGTGNIMDFNVTVKGPGYVKINKDKIVSDLAGKSEAQIKTYLGTASGVDSARVLLSPFWVSKIPKNKDKISLELEYR</sequence>
<dbReference type="Proteomes" id="UP000177111">
    <property type="component" value="Unassembled WGS sequence"/>
</dbReference>
<keyword evidence="1" id="KW-0472">Membrane</keyword>
<gene>
    <name evidence="3" type="ORF">A3I96_03410</name>
</gene>
<proteinExistence type="predicted"/>
<name>A0A1F8GZJ8_9BACT</name>
<feature type="domain" description="Baseplate protein J-like barrel" evidence="2">
    <location>
        <begin position="311"/>
        <end position="377"/>
    </location>
</feature>
<reference evidence="3 4" key="1">
    <citation type="journal article" date="2016" name="Nat. Commun.">
        <title>Thousands of microbial genomes shed light on interconnected biogeochemical processes in an aquifer system.</title>
        <authorList>
            <person name="Anantharaman K."/>
            <person name="Brown C.T."/>
            <person name="Hug L.A."/>
            <person name="Sharon I."/>
            <person name="Castelle C.J."/>
            <person name="Probst A.J."/>
            <person name="Thomas B.C."/>
            <person name="Singh A."/>
            <person name="Wilkins M.J."/>
            <person name="Karaoz U."/>
            <person name="Brodie E.L."/>
            <person name="Williams K.H."/>
            <person name="Hubbard S.S."/>
            <person name="Banfield J.F."/>
        </authorList>
    </citation>
    <scope>NUCLEOTIDE SEQUENCE [LARGE SCALE GENOMIC DNA]</scope>
</reference>
<keyword evidence="1" id="KW-1133">Transmembrane helix</keyword>
<keyword evidence="1" id="KW-0812">Transmembrane</keyword>
<dbReference type="EMBL" id="MGKT01000008">
    <property type="protein sequence ID" value="OGN30853.1"/>
    <property type="molecule type" value="Genomic_DNA"/>
</dbReference>